<organism evidence="2 3">
    <name type="scientific">Achromobacter kerstersii</name>
    <dbReference type="NCBI Taxonomy" id="1353890"/>
    <lineage>
        <taxon>Bacteria</taxon>
        <taxon>Pseudomonadati</taxon>
        <taxon>Pseudomonadota</taxon>
        <taxon>Betaproteobacteria</taxon>
        <taxon>Burkholderiales</taxon>
        <taxon>Alcaligenaceae</taxon>
        <taxon>Achromobacter</taxon>
    </lineage>
</organism>
<evidence type="ECO:0000313" key="3">
    <source>
        <dbReference type="Proteomes" id="UP000494269"/>
    </source>
</evidence>
<keyword evidence="3" id="KW-1185">Reference proteome</keyword>
<dbReference type="RefSeq" id="WP_054424325.1">
    <property type="nucleotide sequence ID" value="NZ_JASATM010000004.1"/>
</dbReference>
<feature type="domain" description="Antitoxin VbhA" evidence="1">
    <location>
        <begin position="10"/>
        <end position="56"/>
    </location>
</feature>
<name>A0A6S7ANV5_9BURK</name>
<dbReference type="Gene3D" id="1.10.8.1050">
    <property type="entry name" value="Antitoxin VbhA-like"/>
    <property type="match status" value="1"/>
</dbReference>
<dbReference type="InterPro" id="IPR041535">
    <property type="entry name" value="VbhA"/>
</dbReference>
<reference evidence="2 3" key="1">
    <citation type="submission" date="2020-04" db="EMBL/GenBank/DDBJ databases">
        <authorList>
            <person name="De Canck E."/>
        </authorList>
    </citation>
    <scope>NUCLEOTIDE SEQUENCE [LARGE SCALE GENOMIC DNA]</scope>
    <source>
        <strain evidence="2 3">LMG 3441</strain>
    </source>
</reference>
<evidence type="ECO:0000259" key="1">
    <source>
        <dbReference type="Pfam" id="PF18495"/>
    </source>
</evidence>
<gene>
    <name evidence="2" type="ORF">LMG3441_05667</name>
</gene>
<dbReference type="InterPro" id="IPR043038">
    <property type="entry name" value="VbhA_sf"/>
</dbReference>
<dbReference type="CDD" id="cd11586">
    <property type="entry name" value="VbhA_like"/>
    <property type="match status" value="1"/>
</dbReference>
<dbReference type="Pfam" id="PF18495">
    <property type="entry name" value="VbhA"/>
    <property type="match status" value="1"/>
</dbReference>
<protein>
    <recommendedName>
        <fullName evidence="1">Antitoxin VbhA domain-containing protein</fullName>
    </recommendedName>
</protein>
<evidence type="ECO:0000313" key="2">
    <source>
        <dbReference type="EMBL" id="CAB3741299.1"/>
    </source>
</evidence>
<dbReference type="EMBL" id="CADIJQ010000014">
    <property type="protein sequence ID" value="CAB3741299.1"/>
    <property type="molecule type" value="Genomic_DNA"/>
</dbReference>
<proteinExistence type="predicted"/>
<dbReference type="Proteomes" id="UP000494269">
    <property type="component" value="Unassembled WGS sequence"/>
</dbReference>
<dbReference type="AlphaFoldDB" id="A0A6S7ANV5"/>
<accession>A0A6S7ANV5</accession>
<sequence length="64" mass="7043">MIAEQEVLARRAVVNSALASQRMEGLEPDAQVIKDAELWASGEKSLDDAIAEYKARLGLNRSEK</sequence>
<dbReference type="InterPro" id="IPR033788">
    <property type="entry name" value="VbhA-like"/>
</dbReference>